<evidence type="ECO:0000313" key="2">
    <source>
        <dbReference type="Proteomes" id="UP000182894"/>
    </source>
</evidence>
<dbReference type="EMBL" id="FNCO01000028">
    <property type="protein sequence ID" value="SDJ40258.1"/>
    <property type="molecule type" value="Genomic_DNA"/>
</dbReference>
<name>A0A1G8TFG8_9PSED</name>
<evidence type="ECO:0000313" key="1">
    <source>
        <dbReference type="EMBL" id="SDJ40258.1"/>
    </source>
</evidence>
<dbReference type="RefSeq" id="WP_074759109.1">
    <property type="nucleotide sequence ID" value="NZ_FNCO01000028.1"/>
</dbReference>
<organism evidence="1 2">
    <name type="scientific">Pseudomonas abietaniphila</name>
    <dbReference type="NCBI Taxonomy" id="89065"/>
    <lineage>
        <taxon>Bacteria</taxon>
        <taxon>Pseudomonadati</taxon>
        <taxon>Pseudomonadota</taxon>
        <taxon>Gammaproteobacteria</taxon>
        <taxon>Pseudomonadales</taxon>
        <taxon>Pseudomonadaceae</taxon>
        <taxon>Pseudomonas</taxon>
    </lineage>
</organism>
<keyword evidence="2" id="KW-1185">Reference proteome</keyword>
<dbReference type="Proteomes" id="UP000182894">
    <property type="component" value="Unassembled WGS sequence"/>
</dbReference>
<accession>A0A1G8TFG8</accession>
<dbReference type="AlphaFoldDB" id="A0A1G8TFG8"/>
<proteinExistence type="predicted"/>
<sequence>MSQQQAQIDAVESLLIALLKNNQMSFVSHKVFDDAHSRIMSEDGPPGTSEKTAAADYLGHLKTLL</sequence>
<reference evidence="2" key="1">
    <citation type="submission" date="2016-10" db="EMBL/GenBank/DDBJ databases">
        <authorList>
            <person name="Varghese N."/>
            <person name="Submissions S."/>
        </authorList>
    </citation>
    <scope>NUCLEOTIDE SEQUENCE [LARGE SCALE GENOMIC DNA]</scope>
    <source>
        <strain evidence="2">ATCC 700689</strain>
    </source>
</reference>
<gene>
    <name evidence="1" type="ORF">SAMN05216605_12863</name>
</gene>
<dbReference type="OrthoDB" id="6991311at2"/>
<protein>
    <submittedName>
        <fullName evidence="1">Uncharacterized protein</fullName>
    </submittedName>
</protein>